<evidence type="ECO:0000256" key="3">
    <source>
        <dbReference type="ARBA" id="ARBA00022670"/>
    </source>
</evidence>
<evidence type="ECO:0000256" key="18">
    <source>
        <dbReference type="PROSITE-ProRule" id="PRU00047"/>
    </source>
</evidence>
<dbReference type="Proteomes" id="UP001549920">
    <property type="component" value="Unassembled WGS sequence"/>
</dbReference>
<keyword evidence="14" id="KW-0548">Nucleotidyltransferase</keyword>
<feature type="compositionally biased region" description="Polar residues" evidence="19">
    <location>
        <begin position="236"/>
        <end position="245"/>
    </location>
</feature>
<comment type="function">
    <text evidence="1">The aspartyl protease (PR) mediates the proteolytic cleavages of the Gag and Gag-Pol polyproteins after assembly of the VLP.</text>
</comment>
<dbReference type="CDD" id="cd09272">
    <property type="entry name" value="RNase_HI_RT_Ty1"/>
    <property type="match status" value="1"/>
</dbReference>
<keyword evidence="12" id="KW-0229">DNA integration</keyword>
<accession>A0ABR3IMT6</accession>
<dbReference type="PANTHER" id="PTHR42648:SF11">
    <property type="entry name" value="TRANSPOSON TY4-P GAG-POL POLYPROTEIN"/>
    <property type="match status" value="1"/>
</dbReference>
<dbReference type="InterPro" id="IPR001878">
    <property type="entry name" value="Znf_CCHC"/>
</dbReference>
<dbReference type="Pfam" id="PF25597">
    <property type="entry name" value="SH3_retrovirus"/>
    <property type="match status" value="1"/>
</dbReference>
<dbReference type="EMBL" id="JBEUOH010000001">
    <property type="protein sequence ID" value="KAL0902403.1"/>
    <property type="molecule type" value="Genomic_DNA"/>
</dbReference>
<evidence type="ECO:0000256" key="12">
    <source>
        <dbReference type="ARBA" id="ARBA00022908"/>
    </source>
</evidence>
<keyword evidence="10" id="KW-0067">ATP-binding</keyword>
<keyword evidence="16" id="KW-0233">DNA recombination</keyword>
<evidence type="ECO:0000256" key="17">
    <source>
        <dbReference type="ARBA" id="ARBA00023268"/>
    </source>
</evidence>
<evidence type="ECO:0000256" key="5">
    <source>
        <dbReference type="ARBA" id="ARBA00022723"/>
    </source>
</evidence>
<dbReference type="InterPro" id="IPR036397">
    <property type="entry name" value="RNaseH_sf"/>
</dbReference>
<keyword evidence="5" id="KW-0479">Metal-binding</keyword>
<feature type="domain" description="CCHC-type" evidence="20">
    <location>
        <begin position="213"/>
        <end position="229"/>
    </location>
</feature>
<dbReference type="SUPFAM" id="SSF56672">
    <property type="entry name" value="DNA/RNA polymerases"/>
    <property type="match status" value="1"/>
</dbReference>
<dbReference type="SUPFAM" id="SSF57756">
    <property type="entry name" value="Retrovirus zinc finger-like domains"/>
    <property type="match status" value="1"/>
</dbReference>
<comment type="caution">
    <text evidence="22">The sequence shown here is derived from an EMBL/GenBank/DDBJ whole genome shotgun (WGS) entry which is preliminary data.</text>
</comment>
<dbReference type="SUPFAM" id="SSF53098">
    <property type="entry name" value="Ribonuclease H-like"/>
    <property type="match status" value="1"/>
</dbReference>
<feature type="region of interest" description="Disordered" evidence="19">
    <location>
        <begin position="224"/>
        <end position="245"/>
    </location>
</feature>
<evidence type="ECO:0000256" key="6">
    <source>
        <dbReference type="ARBA" id="ARBA00022741"/>
    </source>
</evidence>
<dbReference type="InterPro" id="IPR043502">
    <property type="entry name" value="DNA/RNA_pol_sf"/>
</dbReference>
<evidence type="ECO:0000259" key="21">
    <source>
        <dbReference type="PROSITE" id="PS50994"/>
    </source>
</evidence>
<keyword evidence="6" id="KW-0547">Nucleotide-binding</keyword>
<dbReference type="InterPro" id="IPR039537">
    <property type="entry name" value="Retrotran_Ty1/copia-like"/>
</dbReference>
<dbReference type="Pfam" id="PF22936">
    <property type="entry name" value="Pol_BBD"/>
    <property type="match status" value="1"/>
</dbReference>
<dbReference type="Pfam" id="PF00665">
    <property type="entry name" value="rve"/>
    <property type="match status" value="1"/>
</dbReference>
<evidence type="ECO:0000313" key="22">
    <source>
        <dbReference type="EMBL" id="KAL0902403.1"/>
    </source>
</evidence>
<sequence>MASSNSLALIEKLTGRDNYATWRFAVKTYLQHEELWDCVEYPAGTEVDKKRDTKAKSKIILLVDPVNYVHIQEASTAKEVWENLSRAFDDSGLTRRVGLLRDLCNTTLSGCPNVEEYVSKIMTTAHKLRNIGFHVDDEWLGTMLLSGLPESYKPMIIALESSAPPIAGAGIKITSDAVKSKILQDVKQTDENTAFATSQRFQNKNKFSSKGPRCYTCNKYGHKSPQCKSKGKKPQQQHANKQATQENNSSYAAVFVAASDYTNAWYIDSGASVHMTKCKDLLQEVTVPTIKTIKVADSKTLPVECSGQISLNVYNAKNEYFLTFLDDYSKKIFVYTLSYKTEVFEKFKEFKSQVENTLDCRIKVLRTDNGLEYVNRQFTNYMKGAGIIHQTTTPYSPEQNGAAERMNRTLVERAKCMLLNANLPKHYWAEAIHTAAYTINRSPIRSLSFKTPEEIWSGQKPNVSHMRTFGCDAMVHLPKEKRKKWDSKAQKMIFIGYCENSKGYRFILPNSKTVVKSRDAVFLESTVKRNYVPVDISPPDVPADVQHKPETESKDESLVADESYETVTDSHSDSEYLPEESIDSIPERNITLRSRNKQKITENTYLCCDEEFFLNEVPETYKQALNSSDAEKWQASIDEELEAHKKNNTWSLVEKPPNVNVIGCKWVFRIKEEPTGPRFKSRLCAKGFAQTKGIDYKETFAPTVRYDSIRILLSEAAQHNLEIIQLDIKTAFLYGELEEDIYMSVPEGISCEENQVCKLNKSLYGLKQSPRCWNSKFDSVLKKFGLLNSKADQCVYVGQRDGEKCYFCLYVDDGLIFSKSKSVLQGIVLTIPGHVFNSNTCCRSNDLQQVFELKTCPVNNYVGMEIEKTEKQIFIHQRKYIQKLLNRFNLTNANPNSVPADPNIKLEKGDNEPAKNIPYREAVGSLMHLATVSRPDIMFAVSLVSRFLNCYNDTHWNAVKKIFNYLKDTDGHGLTYRPTPEPCEIIGYSDADYANDPNTRRSVTGYVFIKNGAAVTWSSQRQQTVALSTTEAEFMAACAATKEAIWVKQLLCDIGAFKQKSVCLHLDNQSAISVIKNVNFHKRCKHIDIKYHFIKEKYYAKIIDLEYVCSDEQCADMFTKALTKDKLNNFKVKIGLSC</sequence>
<keyword evidence="8" id="KW-0255">Endonuclease</keyword>
<evidence type="ECO:0000259" key="20">
    <source>
        <dbReference type="PROSITE" id="PS50158"/>
    </source>
</evidence>
<feature type="region of interest" description="Disordered" evidence="19">
    <location>
        <begin position="538"/>
        <end position="562"/>
    </location>
</feature>
<dbReference type="PANTHER" id="PTHR42648">
    <property type="entry name" value="TRANSPOSASE, PUTATIVE-RELATED"/>
    <property type="match status" value="1"/>
</dbReference>
<feature type="domain" description="Integrase catalytic" evidence="21">
    <location>
        <begin position="298"/>
        <end position="460"/>
    </location>
</feature>
<dbReference type="Pfam" id="PF07727">
    <property type="entry name" value="RVT_2"/>
    <property type="match status" value="1"/>
</dbReference>
<gene>
    <name evidence="22" type="ORF">ABMA27_000284</name>
</gene>
<dbReference type="InterPro" id="IPR001584">
    <property type="entry name" value="Integrase_cat-core"/>
</dbReference>
<evidence type="ECO:0000256" key="13">
    <source>
        <dbReference type="ARBA" id="ARBA00022918"/>
    </source>
</evidence>
<evidence type="ECO:0000256" key="14">
    <source>
        <dbReference type="ARBA" id="ARBA00022932"/>
    </source>
</evidence>
<dbReference type="PROSITE" id="PS50994">
    <property type="entry name" value="INTEGRASE"/>
    <property type="match status" value="1"/>
</dbReference>
<keyword evidence="23" id="KW-1185">Reference proteome</keyword>
<keyword evidence="15" id="KW-0917">Virion maturation</keyword>
<evidence type="ECO:0000256" key="7">
    <source>
        <dbReference type="ARBA" id="ARBA00022750"/>
    </source>
</evidence>
<feature type="compositionally biased region" description="Basic and acidic residues" evidence="19">
    <location>
        <begin position="545"/>
        <end position="557"/>
    </location>
</feature>
<keyword evidence="9" id="KW-0378">Hydrolase</keyword>
<dbReference type="PROSITE" id="PS50158">
    <property type="entry name" value="ZF_CCHC"/>
    <property type="match status" value="1"/>
</dbReference>
<proteinExistence type="predicted"/>
<dbReference type="InterPro" id="IPR057670">
    <property type="entry name" value="SH3_retrovirus"/>
</dbReference>
<reference evidence="22 23" key="1">
    <citation type="submission" date="2024-06" db="EMBL/GenBank/DDBJ databases">
        <title>A chromosome-level genome assembly of beet webworm, Loxostege sticticalis.</title>
        <authorList>
            <person name="Zhang Y."/>
        </authorList>
    </citation>
    <scope>NUCLEOTIDE SEQUENCE [LARGE SCALE GENOMIC DNA]</scope>
    <source>
        <strain evidence="22">AQ026</strain>
        <tissue evidence="22">Whole body</tissue>
    </source>
</reference>
<evidence type="ECO:0000256" key="15">
    <source>
        <dbReference type="ARBA" id="ARBA00023113"/>
    </source>
</evidence>
<keyword evidence="14" id="KW-0808">Transferase</keyword>
<keyword evidence="14" id="KW-0239">DNA-directed DNA polymerase</keyword>
<dbReference type="Gene3D" id="3.30.420.10">
    <property type="entry name" value="Ribonuclease H-like superfamily/Ribonuclease H"/>
    <property type="match status" value="1"/>
</dbReference>
<organism evidence="22 23">
    <name type="scientific">Loxostege sticticalis</name>
    <name type="common">Beet webworm moth</name>
    <dbReference type="NCBI Taxonomy" id="481309"/>
    <lineage>
        <taxon>Eukaryota</taxon>
        <taxon>Metazoa</taxon>
        <taxon>Ecdysozoa</taxon>
        <taxon>Arthropoda</taxon>
        <taxon>Hexapoda</taxon>
        <taxon>Insecta</taxon>
        <taxon>Pterygota</taxon>
        <taxon>Neoptera</taxon>
        <taxon>Endopterygota</taxon>
        <taxon>Lepidoptera</taxon>
        <taxon>Glossata</taxon>
        <taxon>Ditrysia</taxon>
        <taxon>Pyraloidea</taxon>
        <taxon>Crambidae</taxon>
        <taxon>Pyraustinae</taxon>
        <taxon>Loxostege</taxon>
    </lineage>
</organism>
<keyword evidence="7" id="KW-0064">Aspartyl protease</keyword>
<evidence type="ECO:0000256" key="1">
    <source>
        <dbReference type="ARBA" id="ARBA00002180"/>
    </source>
</evidence>
<evidence type="ECO:0000256" key="11">
    <source>
        <dbReference type="ARBA" id="ARBA00022842"/>
    </source>
</evidence>
<evidence type="ECO:0008006" key="24">
    <source>
        <dbReference type="Google" id="ProtNLM"/>
    </source>
</evidence>
<name>A0ABR3IMT6_LOXSC</name>
<evidence type="ECO:0000256" key="19">
    <source>
        <dbReference type="SAM" id="MobiDB-lite"/>
    </source>
</evidence>
<keyword evidence="17" id="KW-0511">Multifunctional enzyme</keyword>
<keyword evidence="3" id="KW-0645">Protease</keyword>
<dbReference type="Pfam" id="PF14223">
    <property type="entry name" value="Retrotran_gag_2"/>
    <property type="match status" value="1"/>
</dbReference>
<keyword evidence="18" id="KW-0863">Zinc-finger</keyword>
<evidence type="ECO:0000256" key="9">
    <source>
        <dbReference type="ARBA" id="ARBA00022801"/>
    </source>
</evidence>
<keyword evidence="18" id="KW-0862">Zinc</keyword>
<protein>
    <recommendedName>
        <fullName evidence="24">Retrovirus-related Pol polyprotein from transposon TNT 1-94</fullName>
    </recommendedName>
</protein>
<dbReference type="InterPro" id="IPR036875">
    <property type="entry name" value="Znf_CCHC_sf"/>
</dbReference>
<dbReference type="InterPro" id="IPR054722">
    <property type="entry name" value="PolX-like_BBD"/>
</dbReference>
<evidence type="ECO:0000256" key="2">
    <source>
        <dbReference type="ARBA" id="ARBA00022612"/>
    </source>
</evidence>
<evidence type="ECO:0000256" key="4">
    <source>
        <dbReference type="ARBA" id="ARBA00022722"/>
    </source>
</evidence>
<evidence type="ECO:0000256" key="8">
    <source>
        <dbReference type="ARBA" id="ARBA00022759"/>
    </source>
</evidence>
<keyword evidence="2" id="KW-1188">Viral release from host cell</keyword>
<keyword evidence="13" id="KW-0695">RNA-directed DNA polymerase</keyword>
<dbReference type="InterPro" id="IPR012337">
    <property type="entry name" value="RNaseH-like_sf"/>
</dbReference>
<evidence type="ECO:0000256" key="16">
    <source>
        <dbReference type="ARBA" id="ARBA00023172"/>
    </source>
</evidence>
<evidence type="ECO:0000313" key="23">
    <source>
        <dbReference type="Proteomes" id="UP001549920"/>
    </source>
</evidence>
<keyword evidence="4" id="KW-0540">Nuclease</keyword>
<evidence type="ECO:0000256" key="10">
    <source>
        <dbReference type="ARBA" id="ARBA00022840"/>
    </source>
</evidence>
<dbReference type="InterPro" id="IPR013103">
    <property type="entry name" value="RVT_2"/>
</dbReference>
<keyword evidence="11" id="KW-0460">Magnesium</keyword>